<reference evidence="8" key="1">
    <citation type="journal article" date="2016" name="Nat. Genet.">
        <title>The genome sequences of Arachis duranensis and Arachis ipaensis, the diploid ancestors of cultivated peanut.</title>
        <authorList>
            <person name="Bertioli D.J."/>
            <person name="Cannon S.B."/>
            <person name="Froenicke L."/>
            <person name="Huang G."/>
            <person name="Farmer A.D."/>
            <person name="Cannon E.K."/>
            <person name="Liu X."/>
            <person name="Gao D."/>
            <person name="Clevenger J."/>
            <person name="Dash S."/>
            <person name="Ren L."/>
            <person name="Moretzsohn M.C."/>
            <person name="Shirasawa K."/>
            <person name="Huang W."/>
            <person name="Vidigal B."/>
            <person name="Abernathy B."/>
            <person name="Chu Y."/>
            <person name="Niederhuth C.E."/>
            <person name="Umale P."/>
            <person name="Araujo A.C."/>
            <person name="Kozik A."/>
            <person name="Kim K.D."/>
            <person name="Burow M.D."/>
            <person name="Varshney R.K."/>
            <person name="Wang X."/>
            <person name="Zhang X."/>
            <person name="Barkley N."/>
            <person name="Guimaraes P.M."/>
            <person name="Isobe S."/>
            <person name="Guo B."/>
            <person name="Liao B."/>
            <person name="Stalker H.T."/>
            <person name="Schmitz R.J."/>
            <person name="Scheffler B.E."/>
            <person name="Leal-Bertioli S.C."/>
            <person name="Xun X."/>
            <person name="Jackson S.A."/>
            <person name="Michelmore R."/>
            <person name="Ozias-Akins P."/>
        </authorList>
    </citation>
    <scope>NUCLEOTIDE SEQUENCE [LARGE SCALE GENOMIC DNA]</scope>
    <source>
        <strain evidence="8">cv. V14167</strain>
    </source>
</reference>
<accession>A0A9C6TL71</accession>
<keyword evidence="8" id="KW-1185">Reference proteome</keyword>
<evidence type="ECO:0000256" key="5">
    <source>
        <dbReference type="ARBA" id="ARBA00023242"/>
    </source>
</evidence>
<dbReference type="PANTHER" id="PTHR45821:SF2">
    <property type="entry name" value="SNF2 DOMAIN-CONTAINING PROTEIN CLASSY 2"/>
    <property type="match status" value="1"/>
</dbReference>
<evidence type="ECO:0000256" key="1">
    <source>
        <dbReference type="ARBA" id="ARBA00004123"/>
    </source>
</evidence>
<dbReference type="KEGG" id="adu:127741614"/>
<proteinExistence type="predicted"/>
<dbReference type="Proteomes" id="UP000515211">
    <property type="component" value="Chromosome 9"/>
</dbReference>
<organism evidence="8 9">
    <name type="scientific">Arachis duranensis</name>
    <name type="common">Wild peanut</name>
    <dbReference type="NCBI Taxonomy" id="130453"/>
    <lineage>
        <taxon>Eukaryota</taxon>
        <taxon>Viridiplantae</taxon>
        <taxon>Streptophyta</taxon>
        <taxon>Embryophyta</taxon>
        <taxon>Tracheophyta</taxon>
        <taxon>Spermatophyta</taxon>
        <taxon>Magnoliopsida</taxon>
        <taxon>eudicotyledons</taxon>
        <taxon>Gunneridae</taxon>
        <taxon>Pentapetalae</taxon>
        <taxon>rosids</taxon>
        <taxon>fabids</taxon>
        <taxon>Fabales</taxon>
        <taxon>Fabaceae</taxon>
        <taxon>Papilionoideae</taxon>
        <taxon>50 kb inversion clade</taxon>
        <taxon>dalbergioids sensu lato</taxon>
        <taxon>Dalbergieae</taxon>
        <taxon>Pterocarpus clade</taxon>
        <taxon>Arachis</taxon>
    </lineage>
</organism>
<evidence type="ECO:0000256" key="6">
    <source>
        <dbReference type="SAM" id="MobiDB-lite"/>
    </source>
</evidence>
<keyword evidence="3" id="KW-0347">Helicase</keyword>
<evidence type="ECO:0000313" key="9">
    <source>
        <dbReference type="RefSeq" id="XP_052110354.1"/>
    </source>
</evidence>
<dbReference type="Pfam" id="PF00176">
    <property type="entry name" value="SNF2-rel_dom"/>
    <property type="match status" value="1"/>
</dbReference>
<dbReference type="AlphaFoldDB" id="A0A9C6TL71"/>
<dbReference type="InterPro" id="IPR027417">
    <property type="entry name" value="P-loop_NTPase"/>
</dbReference>
<keyword evidence="4" id="KW-0067">ATP-binding</keyword>
<dbReference type="GO" id="GO:0004386">
    <property type="term" value="F:helicase activity"/>
    <property type="evidence" value="ECO:0007669"/>
    <property type="project" value="UniProtKB-KW"/>
</dbReference>
<dbReference type="Gene3D" id="3.40.50.10810">
    <property type="entry name" value="Tandem AAA-ATPase domain"/>
    <property type="match status" value="1"/>
</dbReference>
<dbReference type="PANTHER" id="PTHR45821">
    <property type="entry name" value="SNF2 DOMAIN-CONTAINING PROTEIN CLASSY 2-RELATED"/>
    <property type="match status" value="1"/>
</dbReference>
<reference evidence="9" key="2">
    <citation type="submission" date="2025-08" db="UniProtKB">
        <authorList>
            <consortium name="RefSeq"/>
        </authorList>
    </citation>
    <scope>IDENTIFICATION</scope>
    <source>
        <tissue evidence="9">Whole plant</tissue>
    </source>
</reference>
<evidence type="ECO:0000256" key="3">
    <source>
        <dbReference type="ARBA" id="ARBA00022806"/>
    </source>
</evidence>
<dbReference type="GO" id="GO:0080188">
    <property type="term" value="P:gene silencing by siRNA-directed DNA methylation"/>
    <property type="evidence" value="ECO:0007669"/>
    <property type="project" value="InterPro"/>
</dbReference>
<evidence type="ECO:0000259" key="7">
    <source>
        <dbReference type="Pfam" id="PF00176"/>
    </source>
</evidence>
<dbReference type="GeneID" id="127741614"/>
<dbReference type="InterPro" id="IPR000330">
    <property type="entry name" value="SNF2_N"/>
</dbReference>
<feature type="region of interest" description="Disordered" evidence="6">
    <location>
        <begin position="104"/>
        <end position="159"/>
    </location>
</feature>
<evidence type="ECO:0000256" key="2">
    <source>
        <dbReference type="ARBA" id="ARBA00022741"/>
    </source>
</evidence>
<dbReference type="GO" id="GO:0005524">
    <property type="term" value="F:ATP binding"/>
    <property type="evidence" value="ECO:0007669"/>
    <property type="project" value="UniProtKB-KW"/>
</dbReference>
<keyword evidence="2" id="KW-0547">Nucleotide-binding</keyword>
<keyword evidence="5" id="KW-0539">Nucleus</keyword>
<protein>
    <submittedName>
        <fullName evidence="9">SNF2 domain-containing protein CLASSY 1-like</fullName>
    </submittedName>
</protein>
<dbReference type="GO" id="GO:0005634">
    <property type="term" value="C:nucleus"/>
    <property type="evidence" value="ECO:0007669"/>
    <property type="project" value="UniProtKB-SubCell"/>
</dbReference>
<dbReference type="RefSeq" id="XP_052110354.1">
    <property type="nucleotide sequence ID" value="XM_052254394.1"/>
</dbReference>
<comment type="subcellular location">
    <subcellularLocation>
        <location evidence="1">Nucleus</location>
    </subcellularLocation>
</comment>
<dbReference type="InterPro" id="IPR044567">
    <property type="entry name" value="CLSY/DRD1"/>
</dbReference>
<feature type="compositionally biased region" description="Polar residues" evidence="6">
    <location>
        <begin position="149"/>
        <end position="159"/>
    </location>
</feature>
<name>A0A9C6TL71_ARADU</name>
<gene>
    <name evidence="9" type="primary">LOC127741614</name>
</gene>
<sequence>MGYTSFLTLMREDLKYAHRKYMVKVLRKSPGLLVLDEGHNPRSTKSMLRKVLMKVQTELRILLSGTLFQNNFCEYFNTLLLARLKFAYEVLKVLDPKYKKKKGKHEMLKRLHKKMQMNDERMESAEEERENKKEGEAEWKHEAGADCKSSYQSKNPPPP</sequence>
<dbReference type="SUPFAM" id="SSF52540">
    <property type="entry name" value="P-loop containing nucleoside triphosphate hydrolases"/>
    <property type="match status" value="1"/>
</dbReference>
<keyword evidence="3" id="KW-0378">Hydrolase</keyword>
<feature type="compositionally biased region" description="Basic and acidic residues" evidence="6">
    <location>
        <begin position="116"/>
        <end position="145"/>
    </location>
</feature>
<dbReference type="InterPro" id="IPR038718">
    <property type="entry name" value="SNF2-like_sf"/>
</dbReference>
<feature type="domain" description="SNF2 N-terminal" evidence="7">
    <location>
        <begin position="31"/>
        <end position="116"/>
    </location>
</feature>
<evidence type="ECO:0000256" key="4">
    <source>
        <dbReference type="ARBA" id="ARBA00022840"/>
    </source>
</evidence>
<evidence type="ECO:0000313" key="8">
    <source>
        <dbReference type="Proteomes" id="UP000515211"/>
    </source>
</evidence>